<keyword evidence="2" id="KW-1185">Reference proteome</keyword>
<dbReference type="RefSeq" id="WP_009937340.1">
    <property type="nucleotide sequence ID" value="NC_006350.1"/>
</dbReference>
<reference evidence="1 2" key="1">
    <citation type="journal article" date="2004" name="Proc. Natl. Acad. Sci. U.S.A.">
        <title>Genomic plasticity of the causative agent of melioidosis, Burkholderia pseudomallei.</title>
        <authorList>
            <person name="Holden M.T.G."/>
            <person name="Titball R.W."/>
            <person name="Peacock S.J."/>
            <person name="Cerdeno-Tarraga A.M."/>
            <person name="Atkins T."/>
            <person name="Crossman L.C."/>
            <person name="Pitt T."/>
            <person name="Churcher C."/>
            <person name="Mungall K."/>
            <person name="Bentley S.D."/>
            <person name="Sebaihia M."/>
            <person name="Thomson N.R."/>
            <person name="Bason N."/>
            <person name="Beacham I.R."/>
            <person name="Brooks K."/>
            <person name="Brown K.A."/>
            <person name="Brown N.F."/>
            <person name="Challis G.L."/>
            <person name="Cherevach I."/>
            <person name="Chillingworth T."/>
            <person name="Cronin A."/>
            <person name="Crosset B."/>
            <person name="Davis P."/>
            <person name="DeShazer D."/>
            <person name="Feltwell T."/>
            <person name="Fraser A."/>
            <person name="Hance Z."/>
            <person name="Hauser H."/>
            <person name="Holroyd S."/>
            <person name="Jagels K."/>
            <person name="Keith K.E."/>
            <person name="Maddison M."/>
            <person name="Moule S."/>
            <person name="Price C."/>
            <person name="Quail M.A."/>
            <person name="Rabbinowitsch E."/>
            <person name="Rutherford K."/>
            <person name="Sanders M."/>
            <person name="Simmonds M."/>
            <person name="Songsivilai S."/>
            <person name="Stevens K."/>
            <person name="Tumapa S."/>
            <person name="Vesaratchavest M."/>
            <person name="Whitehead S."/>
            <person name="Yeats C."/>
            <person name="Barrell B.G."/>
            <person name="Oyston P.C.F."/>
            <person name="Parkhill J."/>
        </authorList>
    </citation>
    <scope>NUCLEOTIDE SEQUENCE [LARGE SCALE GENOMIC DNA]</scope>
    <source>
        <strain evidence="1 2">K96243</strain>
    </source>
</reference>
<dbReference type="KEGG" id="bps:BPSL1704a"/>
<gene>
    <name evidence="1" type="ORF">BPSL1704a</name>
</gene>
<proteinExistence type="predicted"/>
<protein>
    <submittedName>
        <fullName evidence="1">Uncharacterized protein</fullName>
    </submittedName>
</protein>
<dbReference type="AlphaFoldDB" id="Q63UB1"/>
<accession>Q63UB1</accession>
<dbReference type="Proteomes" id="UP000000605">
    <property type="component" value="Chromosome 1"/>
</dbReference>
<organism evidence="1 2">
    <name type="scientific">Burkholderia pseudomallei (strain K96243)</name>
    <dbReference type="NCBI Taxonomy" id="272560"/>
    <lineage>
        <taxon>Bacteria</taxon>
        <taxon>Pseudomonadati</taxon>
        <taxon>Pseudomonadota</taxon>
        <taxon>Betaproteobacteria</taxon>
        <taxon>Burkholderiales</taxon>
        <taxon>Burkholderiaceae</taxon>
        <taxon>Burkholderia</taxon>
        <taxon>pseudomallei group</taxon>
    </lineage>
</organism>
<dbReference type="EMBL" id="BX571965">
    <property type="protein sequence ID" value="CAH35702.1"/>
    <property type="molecule type" value="Genomic_DNA"/>
</dbReference>
<evidence type="ECO:0000313" key="2">
    <source>
        <dbReference type="Proteomes" id="UP000000605"/>
    </source>
</evidence>
<name>Q63UB1_BURPS</name>
<sequence length="160" mass="17745">MIELQTELARVLRRRQEEIQVPGRRYMANETYLLESGGCAFVPMATLVAAANAGPPDCIDAFRASIEAIVARHVEPTWQGACMAAYDAGLSSGLYGTEATLTIGLELRRRNAIRKIDDKSINSRRLLELLMRFGSQHGMLLRFSEHAGLESRQVATQIEP</sequence>
<evidence type="ECO:0000313" key="1">
    <source>
        <dbReference type="EMBL" id="CAH35702.1"/>
    </source>
</evidence>